<evidence type="ECO:0000256" key="5">
    <source>
        <dbReference type="ARBA" id="ARBA00022737"/>
    </source>
</evidence>
<dbReference type="Pfam" id="PF25599">
    <property type="entry name" value="Ephrin_CRD"/>
    <property type="match status" value="1"/>
</dbReference>
<dbReference type="Pfam" id="PF07699">
    <property type="entry name" value="Ephrin_rec_like"/>
    <property type="match status" value="1"/>
</dbReference>
<evidence type="ECO:0000256" key="1">
    <source>
        <dbReference type="ARBA" id="ARBA00004167"/>
    </source>
</evidence>
<evidence type="ECO:0000256" key="3">
    <source>
        <dbReference type="ARBA" id="ARBA00022679"/>
    </source>
</evidence>
<dbReference type="PANTHER" id="PTHR46877:SF7">
    <property type="entry name" value="EPHRIN TYPE-A RECEPTOR 8"/>
    <property type="match status" value="1"/>
</dbReference>
<keyword evidence="5" id="KW-0677">Repeat</keyword>
<keyword evidence="6" id="KW-0547">Nucleotide-binding</keyword>
<dbReference type="EMBL" id="SWLE01000018">
    <property type="protein sequence ID" value="TNM88306.1"/>
    <property type="molecule type" value="Genomic_DNA"/>
</dbReference>
<reference evidence="17 18" key="1">
    <citation type="submission" date="2019-04" db="EMBL/GenBank/DDBJ databases">
        <title>The sequence and de novo assembly of Takifugu bimaculatus genome using PacBio and Hi-C technologies.</title>
        <authorList>
            <person name="Xu P."/>
            <person name="Liu B."/>
            <person name="Zhou Z."/>
        </authorList>
    </citation>
    <scope>NUCLEOTIDE SEQUENCE [LARGE SCALE GENOMIC DNA]</scope>
    <source>
        <strain evidence="17">TB-2018</strain>
        <tissue evidence="17">Muscle</tissue>
    </source>
</reference>
<dbReference type="InterPro" id="IPR001426">
    <property type="entry name" value="Tyr_kinase_rcpt_V_CS"/>
</dbReference>
<keyword evidence="8" id="KW-0067">ATP-binding</keyword>
<keyword evidence="3" id="KW-0808">Transferase</keyword>
<gene>
    <name evidence="17" type="ORF">fugu_004560</name>
</gene>
<keyword evidence="10" id="KW-0472">Membrane</keyword>
<feature type="region of interest" description="Disordered" evidence="15">
    <location>
        <begin position="1"/>
        <end position="27"/>
    </location>
</feature>
<evidence type="ECO:0000256" key="11">
    <source>
        <dbReference type="ARBA" id="ARBA00023137"/>
    </source>
</evidence>
<keyword evidence="18" id="KW-1185">Reference proteome</keyword>
<dbReference type="Pfam" id="PF00041">
    <property type="entry name" value="fn3"/>
    <property type="match status" value="1"/>
</dbReference>
<evidence type="ECO:0000256" key="9">
    <source>
        <dbReference type="ARBA" id="ARBA00022989"/>
    </source>
</evidence>
<dbReference type="GO" id="GO:0005524">
    <property type="term" value="F:ATP binding"/>
    <property type="evidence" value="ECO:0007669"/>
    <property type="project" value="UniProtKB-KW"/>
</dbReference>
<name>A0A4Z2B9Z1_9TELE</name>
<dbReference type="Gene3D" id="2.60.40.1770">
    <property type="entry name" value="ephrin a2 ectodomain"/>
    <property type="match status" value="1"/>
</dbReference>
<evidence type="ECO:0000256" key="7">
    <source>
        <dbReference type="ARBA" id="ARBA00022777"/>
    </source>
</evidence>
<comment type="subcellular location">
    <subcellularLocation>
        <location evidence="1">Membrane</location>
        <topology evidence="1">Single-pass membrane protein</topology>
    </subcellularLocation>
</comment>
<accession>A0A4Z2B9Z1</accession>
<evidence type="ECO:0000256" key="12">
    <source>
        <dbReference type="ARBA" id="ARBA00023170"/>
    </source>
</evidence>
<feature type="domain" description="Fibronectin type-III" evidence="16">
    <location>
        <begin position="158"/>
        <end position="296"/>
    </location>
</feature>
<evidence type="ECO:0000313" key="18">
    <source>
        <dbReference type="Proteomes" id="UP000516260"/>
    </source>
</evidence>
<dbReference type="SMART" id="SM00060">
    <property type="entry name" value="FN3"/>
    <property type="match status" value="1"/>
</dbReference>
<dbReference type="FunFam" id="2.10.50.10:FF:000001">
    <property type="entry name" value="Ephrin type-A receptor 5"/>
    <property type="match status" value="1"/>
</dbReference>
<dbReference type="Gene3D" id="2.10.50.10">
    <property type="entry name" value="Tumor Necrosis Factor Receptor, subunit A, domain 2"/>
    <property type="match status" value="1"/>
</dbReference>
<evidence type="ECO:0000256" key="2">
    <source>
        <dbReference type="ARBA" id="ARBA00011902"/>
    </source>
</evidence>
<keyword evidence="7" id="KW-0418">Kinase</keyword>
<dbReference type="InterPro" id="IPR011641">
    <property type="entry name" value="Tyr-kin_ephrin_A/B_rcpt-like"/>
</dbReference>
<dbReference type="EC" id="2.7.10.1" evidence="2"/>
<organism evidence="17 18">
    <name type="scientific">Takifugu bimaculatus</name>
    <dbReference type="NCBI Taxonomy" id="433685"/>
    <lineage>
        <taxon>Eukaryota</taxon>
        <taxon>Metazoa</taxon>
        <taxon>Chordata</taxon>
        <taxon>Craniata</taxon>
        <taxon>Vertebrata</taxon>
        <taxon>Euteleostomi</taxon>
        <taxon>Actinopterygii</taxon>
        <taxon>Neopterygii</taxon>
        <taxon>Teleostei</taxon>
        <taxon>Neoteleostei</taxon>
        <taxon>Acanthomorphata</taxon>
        <taxon>Eupercaria</taxon>
        <taxon>Tetraodontiformes</taxon>
        <taxon>Tetradontoidea</taxon>
        <taxon>Tetraodontidae</taxon>
        <taxon>Takifugu</taxon>
    </lineage>
</organism>
<keyword evidence="4" id="KW-0812">Transmembrane</keyword>
<dbReference type="PANTHER" id="PTHR46877">
    <property type="entry name" value="EPH RECEPTOR A5"/>
    <property type="match status" value="1"/>
</dbReference>
<dbReference type="Gene3D" id="2.60.40.10">
    <property type="entry name" value="Immunoglobulins"/>
    <property type="match status" value="1"/>
</dbReference>
<dbReference type="SMART" id="SM01411">
    <property type="entry name" value="Ephrin_rec_like"/>
    <property type="match status" value="1"/>
</dbReference>
<dbReference type="Proteomes" id="UP000516260">
    <property type="component" value="Chromosome 5"/>
</dbReference>
<dbReference type="GO" id="GO:0005886">
    <property type="term" value="C:plasma membrane"/>
    <property type="evidence" value="ECO:0007669"/>
    <property type="project" value="TreeGrafter"/>
</dbReference>
<dbReference type="CDD" id="cd00063">
    <property type="entry name" value="FN3"/>
    <property type="match status" value="1"/>
</dbReference>
<evidence type="ECO:0000313" key="17">
    <source>
        <dbReference type="EMBL" id="TNM88306.1"/>
    </source>
</evidence>
<dbReference type="AlphaFoldDB" id="A0A4Z2B9Z1"/>
<dbReference type="PROSITE" id="PS50853">
    <property type="entry name" value="FN3"/>
    <property type="match status" value="1"/>
</dbReference>
<dbReference type="InterPro" id="IPR003961">
    <property type="entry name" value="FN3_dom"/>
</dbReference>
<comment type="caution">
    <text evidence="17">The sequence shown here is derived from an EMBL/GenBank/DDBJ whole genome shotgun (WGS) entry which is preliminary data.</text>
</comment>
<keyword evidence="11" id="KW-0829">Tyrosine-protein kinase</keyword>
<dbReference type="InterPro" id="IPR013783">
    <property type="entry name" value="Ig-like_fold"/>
</dbReference>
<keyword evidence="13" id="KW-0325">Glycoprotein</keyword>
<evidence type="ECO:0000256" key="14">
    <source>
        <dbReference type="ARBA" id="ARBA00051243"/>
    </source>
</evidence>
<dbReference type="PROSITE" id="PS00791">
    <property type="entry name" value="RECEPTOR_TYR_KIN_V_2"/>
    <property type="match status" value="1"/>
</dbReference>
<evidence type="ECO:0000256" key="13">
    <source>
        <dbReference type="ARBA" id="ARBA00023180"/>
    </source>
</evidence>
<evidence type="ECO:0000256" key="10">
    <source>
        <dbReference type="ARBA" id="ARBA00023136"/>
    </source>
</evidence>
<evidence type="ECO:0000256" key="4">
    <source>
        <dbReference type="ARBA" id="ARBA00022692"/>
    </source>
</evidence>
<comment type="catalytic activity">
    <reaction evidence="14">
        <text>L-tyrosyl-[protein] + ATP = O-phospho-L-tyrosyl-[protein] + ADP + H(+)</text>
        <dbReference type="Rhea" id="RHEA:10596"/>
        <dbReference type="Rhea" id="RHEA-COMP:10136"/>
        <dbReference type="Rhea" id="RHEA-COMP:20101"/>
        <dbReference type="ChEBI" id="CHEBI:15378"/>
        <dbReference type="ChEBI" id="CHEBI:30616"/>
        <dbReference type="ChEBI" id="CHEBI:46858"/>
        <dbReference type="ChEBI" id="CHEBI:61978"/>
        <dbReference type="ChEBI" id="CHEBI:456216"/>
        <dbReference type="EC" id="2.7.10.1"/>
    </reaction>
</comment>
<evidence type="ECO:0000256" key="15">
    <source>
        <dbReference type="SAM" id="MobiDB-lite"/>
    </source>
</evidence>
<dbReference type="InterPro" id="IPR050449">
    <property type="entry name" value="Ephrin_rcpt_TKs"/>
</dbReference>
<sequence>CAASAPSPSEASTWPSRTSAPASPSPPCACTKRCVGVSRNLAVFTDVVTGADSSSLVEVRGQCVDHAEERDTPKMYCSAEGEWLVPIGRCVCSAGFEEHRDSCVACEVGFYKPIAGDGLCGKCPQHSHSETRAALSCPCDSSYYRAADDPPAAPCSRPPSAPVNVISSVNGTSVHLEWDRPLDTGGRSDLQYSIMCQKCSGEGGPCESCDSHPGVASGGKTGASVAAGSGGLVERSGTVAIRFIPRQSGLTEPWVTVLNLVAHSNYSFRILATNAVTLQSNEPSLYAIANITTNQAGRAPQGVRIHTVQTAAPLPPMFGAFSSSLCSQSHNNSAKTSTMWSKVPVARVQSVAPG</sequence>
<evidence type="ECO:0000256" key="8">
    <source>
        <dbReference type="ARBA" id="ARBA00022840"/>
    </source>
</evidence>
<dbReference type="GO" id="GO:0030425">
    <property type="term" value="C:dendrite"/>
    <property type="evidence" value="ECO:0007669"/>
    <property type="project" value="TreeGrafter"/>
</dbReference>
<keyword evidence="12" id="KW-0675">Receptor</keyword>
<dbReference type="GO" id="GO:0005005">
    <property type="term" value="F:transmembrane-ephrin receptor activity"/>
    <property type="evidence" value="ECO:0007669"/>
    <property type="project" value="TreeGrafter"/>
</dbReference>
<feature type="compositionally biased region" description="Low complexity" evidence="15">
    <location>
        <begin position="1"/>
        <end position="22"/>
    </location>
</feature>
<evidence type="ECO:0000259" key="16">
    <source>
        <dbReference type="PROSITE" id="PS50853"/>
    </source>
</evidence>
<dbReference type="SUPFAM" id="SSF49265">
    <property type="entry name" value="Fibronectin type III"/>
    <property type="match status" value="1"/>
</dbReference>
<dbReference type="GO" id="GO:0007411">
    <property type="term" value="P:axon guidance"/>
    <property type="evidence" value="ECO:0007669"/>
    <property type="project" value="TreeGrafter"/>
</dbReference>
<evidence type="ECO:0000256" key="6">
    <source>
        <dbReference type="ARBA" id="ARBA00022741"/>
    </source>
</evidence>
<feature type="non-terminal residue" evidence="17">
    <location>
        <position position="1"/>
    </location>
</feature>
<proteinExistence type="predicted"/>
<keyword evidence="9" id="KW-1133">Transmembrane helix</keyword>
<dbReference type="FunFam" id="2.60.40.1770:FF:000001">
    <property type="entry name" value="Ephrin type-A receptor 5"/>
    <property type="match status" value="1"/>
</dbReference>
<dbReference type="InterPro" id="IPR036116">
    <property type="entry name" value="FN3_sf"/>
</dbReference>
<protein>
    <recommendedName>
        <fullName evidence="2">receptor protein-tyrosine kinase</fullName>
        <ecNumber evidence="2">2.7.10.1</ecNumber>
    </recommendedName>
</protein>